<dbReference type="AlphaFoldDB" id="A0A6A3CE80"/>
<sequence length="222" mass="24549">MVVVAFSYRVGFSMTNEVHVKKFIGWDDIEVDEHQIKLSDSRVNRNRSRVIVVNKNGGADSVTVQGAIDMVPENNMRRVKIFILPGTYLEKVTVPKIKPYISFVGNAGQMSNTIISWGDKASDKDNNGISLGTYRSASVTVLSDYFCATDITFENLECKLSGDTAMFYKVKVVGTQDTWMKPDHITSTSPTFESDSLKQDCGIKSTAVRNGAIAAHRDDTGF</sequence>
<dbReference type="GO" id="GO:0005840">
    <property type="term" value="C:ribosome"/>
    <property type="evidence" value="ECO:0007669"/>
    <property type="project" value="UniProtKB-KW"/>
</dbReference>
<protein>
    <recommendedName>
        <fullName evidence="3">pectinesterase</fullName>
        <ecNumber evidence="3">3.1.1.11</ecNumber>
    </recommendedName>
</protein>
<evidence type="ECO:0000256" key="2">
    <source>
        <dbReference type="ARBA" id="ARBA00008891"/>
    </source>
</evidence>
<dbReference type="UniPathway" id="UPA00545">
    <property type="reaction ID" value="UER00823"/>
</dbReference>
<dbReference type="InterPro" id="IPR012334">
    <property type="entry name" value="Pectin_lyas_fold"/>
</dbReference>
<dbReference type="InterPro" id="IPR011050">
    <property type="entry name" value="Pectin_lyase_fold/virulence"/>
</dbReference>
<dbReference type="Proteomes" id="UP000436088">
    <property type="component" value="Unassembled WGS sequence"/>
</dbReference>
<dbReference type="GO" id="GO:0030599">
    <property type="term" value="F:pectinesterase activity"/>
    <property type="evidence" value="ECO:0007669"/>
    <property type="project" value="UniProtKB-EC"/>
</dbReference>
<evidence type="ECO:0000256" key="4">
    <source>
        <dbReference type="ARBA" id="ARBA00022801"/>
    </source>
</evidence>
<dbReference type="EC" id="3.1.1.11" evidence="3"/>
<keyword evidence="5" id="KW-0063">Aspartyl esterase</keyword>
<evidence type="ECO:0000256" key="3">
    <source>
        <dbReference type="ARBA" id="ARBA00013229"/>
    </source>
</evidence>
<keyword evidence="7" id="KW-0689">Ribosomal protein</keyword>
<organism evidence="7 8">
    <name type="scientific">Hibiscus syriacus</name>
    <name type="common">Rose of Sharon</name>
    <dbReference type="NCBI Taxonomy" id="106335"/>
    <lineage>
        <taxon>Eukaryota</taxon>
        <taxon>Viridiplantae</taxon>
        <taxon>Streptophyta</taxon>
        <taxon>Embryophyta</taxon>
        <taxon>Tracheophyta</taxon>
        <taxon>Spermatophyta</taxon>
        <taxon>Magnoliopsida</taxon>
        <taxon>eudicotyledons</taxon>
        <taxon>Gunneridae</taxon>
        <taxon>Pentapetalae</taxon>
        <taxon>rosids</taxon>
        <taxon>malvids</taxon>
        <taxon>Malvales</taxon>
        <taxon>Malvaceae</taxon>
        <taxon>Malvoideae</taxon>
        <taxon>Hibiscus</taxon>
    </lineage>
</organism>
<keyword evidence="4" id="KW-0378">Hydrolase</keyword>
<proteinExistence type="inferred from homology"/>
<comment type="pathway">
    <text evidence="1">Glycan metabolism; pectin degradation; 2-dehydro-3-deoxy-D-gluconate from pectin: step 1/5.</text>
</comment>
<dbReference type="Pfam" id="PF01095">
    <property type="entry name" value="Pectinesterase"/>
    <property type="match status" value="1"/>
</dbReference>
<reference evidence="7" key="1">
    <citation type="submission" date="2019-09" db="EMBL/GenBank/DDBJ databases">
        <title>Draft genome information of white flower Hibiscus syriacus.</title>
        <authorList>
            <person name="Kim Y.-M."/>
        </authorList>
    </citation>
    <scope>NUCLEOTIDE SEQUENCE [LARGE SCALE GENOMIC DNA]</scope>
    <source>
        <strain evidence="7">YM2019G1</strain>
    </source>
</reference>
<dbReference type="GO" id="GO:0042545">
    <property type="term" value="P:cell wall modification"/>
    <property type="evidence" value="ECO:0007669"/>
    <property type="project" value="InterPro"/>
</dbReference>
<feature type="domain" description="Pectinesterase catalytic" evidence="6">
    <location>
        <begin position="51"/>
        <end position="178"/>
    </location>
</feature>
<dbReference type="InterPro" id="IPR000070">
    <property type="entry name" value="Pectinesterase_cat"/>
</dbReference>
<evidence type="ECO:0000313" key="7">
    <source>
        <dbReference type="EMBL" id="KAE8725449.1"/>
    </source>
</evidence>
<dbReference type="PANTHER" id="PTHR31321:SF31">
    <property type="entry name" value="PECTINESTERASE QRT1"/>
    <property type="match status" value="1"/>
</dbReference>
<keyword evidence="7" id="KW-0687">Ribonucleoprotein</keyword>
<dbReference type="GO" id="GO:0045490">
    <property type="term" value="P:pectin catabolic process"/>
    <property type="evidence" value="ECO:0007669"/>
    <property type="project" value="UniProtKB-UniPathway"/>
</dbReference>
<dbReference type="PANTHER" id="PTHR31321">
    <property type="entry name" value="ACYL-COA THIOESTER HYDROLASE YBHC-RELATED"/>
    <property type="match status" value="1"/>
</dbReference>
<gene>
    <name evidence="7" type="ORF">F3Y22_tig00008706pilonHSYRG00010</name>
</gene>
<comment type="similarity">
    <text evidence="2">Belongs to the pectinesterase family.</text>
</comment>
<accession>A0A6A3CE80</accession>
<comment type="caution">
    <text evidence="7">The sequence shown here is derived from an EMBL/GenBank/DDBJ whole genome shotgun (WGS) entry which is preliminary data.</text>
</comment>
<evidence type="ECO:0000259" key="6">
    <source>
        <dbReference type="Pfam" id="PF01095"/>
    </source>
</evidence>
<dbReference type="Gene3D" id="2.160.20.10">
    <property type="entry name" value="Single-stranded right-handed beta-helix, Pectin lyase-like"/>
    <property type="match status" value="1"/>
</dbReference>
<dbReference type="SUPFAM" id="SSF51126">
    <property type="entry name" value="Pectin lyase-like"/>
    <property type="match status" value="1"/>
</dbReference>
<name>A0A6A3CE80_HIBSY</name>
<evidence type="ECO:0000256" key="1">
    <source>
        <dbReference type="ARBA" id="ARBA00005184"/>
    </source>
</evidence>
<keyword evidence="8" id="KW-1185">Reference proteome</keyword>
<evidence type="ECO:0000313" key="8">
    <source>
        <dbReference type="Proteomes" id="UP000436088"/>
    </source>
</evidence>
<evidence type="ECO:0000256" key="5">
    <source>
        <dbReference type="ARBA" id="ARBA00023085"/>
    </source>
</evidence>
<dbReference type="EMBL" id="VEPZ02000422">
    <property type="protein sequence ID" value="KAE8725449.1"/>
    <property type="molecule type" value="Genomic_DNA"/>
</dbReference>